<dbReference type="GO" id="GO:0005886">
    <property type="term" value="C:plasma membrane"/>
    <property type="evidence" value="ECO:0007669"/>
    <property type="project" value="UniProtKB-SubCell"/>
</dbReference>
<dbReference type="PIRSF" id="PIRSF003097">
    <property type="entry name" value="FtsX"/>
    <property type="match status" value="1"/>
</dbReference>
<dbReference type="STRING" id="1445510.YC6258_01514"/>
<keyword evidence="9 13" id="KW-1133">Transmembrane helix</keyword>
<evidence type="ECO:0000256" key="10">
    <source>
        <dbReference type="ARBA" id="ARBA00023136"/>
    </source>
</evidence>
<feature type="transmembrane region" description="Helical" evidence="13">
    <location>
        <begin position="192"/>
        <end position="212"/>
    </location>
</feature>
<feature type="transmembrane region" description="Helical" evidence="13">
    <location>
        <begin position="286"/>
        <end position="310"/>
    </location>
</feature>
<accession>A0A0C5VG30</accession>
<evidence type="ECO:0000256" key="6">
    <source>
        <dbReference type="ARBA" id="ARBA00022519"/>
    </source>
</evidence>
<dbReference type="AlphaFoldDB" id="A0A0C5VG30"/>
<keyword evidence="17" id="KW-1185">Reference proteome</keyword>
<comment type="function">
    <text evidence="12">Part of the ABC transporter FtsEX involved in cellular division.</text>
</comment>
<evidence type="ECO:0000256" key="11">
    <source>
        <dbReference type="ARBA" id="ARBA00023306"/>
    </source>
</evidence>
<dbReference type="RefSeq" id="WP_052830118.1">
    <property type="nucleotide sequence ID" value="NZ_CP007142.1"/>
</dbReference>
<dbReference type="PANTHER" id="PTHR47755">
    <property type="entry name" value="CELL DIVISION PROTEIN FTSX"/>
    <property type="match status" value="1"/>
</dbReference>
<evidence type="ECO:0000256" key="4">
    <source>
        <dbReference type="ARBA" id="ARBA00021907"/>
    </source>
</evidence>
<dbReference type="Pfam" id="PF18075">
    <property type="entry name" value="FtsX_ECD"/>
    <property type="match status" value="1"/>
</dbReference>
<evidence type="ECO:0000256" key="9">
    <source>
        <dbReference type="ARBA" id="ARBA00022989"/>
    </source>
</evidence>
<evidence type="ECO:0000256" key="5">
    <source>
        <dbReference type="ARBA" id="ARBA00022475"/>
    </source>
</evidence>
<keyword evidence="11 12" id="KW-0131">Cell cycle</keyword>
<dbReference type="InterPro" id="IPR047590">
    <property type="entry name" value="FtsX_proteobact-type"/>
</dbReference>
<feature type="transmembrane region" description="Helical" evidence="13">
    <location>
        <begin position="44"/>
        <end position="66"/>
    </location>
</feature>
<protein>
    <recommendedName>
        <fullName evidence="4 12">Cell division protein FtsX</fullName>
    </recommendedName>
</protein>
<gene>
    <name evidence="16" type="ORF">YC6258_01514</name>
</gene>
<evidence type="ECO:0000259" key="14">
    <source>
        <dbReference type="Pfam" id="PF02687"/>
    </source>
</evidence>
<dbReference type="PANTHER" id="PTHR47755:SF1">
    <property type="entry name" value="CELL DIVISION PROTEIN FTSX"/>
    <property type="match status" value="1"/>
</dbReference>
<keyword evidence="10 12" id="KW-0472">Membrane</keyword>
<dbReference type="PATRIC" id="fig|1445510.3.peg.1480"/>
<evidence type="ECO:0000256" key="7">
    <source>
        <dbReference type="ARBA" id="ARBA00022618"/>
    </source>
</evidence>
<dbReference type="HOGENOM" id="CLU_073546_0_0_6"/>
<dbReference type="GO" id="GO:0051301">
    <property type="term" value="P:cell division"/>
    <property type="evidence" value="ECO:0007669"/>
    <property type="project" value="UniProtKB-KW"/>
</dbReference>
<dbReference type="Gene3D" id="3.30.70.3040">
    <property type="match status" value="1"/>
</dbReference>
<evidence type="ECO:0000256" key="1">
    <source>
        <dbReference type="ARBA" id="ARBA00004429"/>
    </source>
</evidence>
<dbReference type="InterPro" id="IPR004513">
    <property type="entry name" value="FtsX"/>
</dbReference>
<keyword evidence="5 12" id="KW-1003">Cell membrane</keyword>
<reference evidence="16 17" key="1">
    <citation type="submission" date="2014-01" db="EMBL/GenBank/DDBJ databases">
        <title>Full genme sequencing of cellulolytic bacterium Gynuella sunshinyii YC6258T gen. nov., sp. nov.</title>
        <authorList>
            <person name="Khan H."/>
            <person name="Chung E.J."/>
            <person name="Chung Y.R."/>
        </authorList>
    </citation>
    <scope>NUCLEOTIDE SEQUENCE [LARGE SCALE GENOMIC DNA]</scope>
    <source>
        <strain evidence="16 17">YC6258</strain>
    </source>
</reference>
<proteinExistence type="inferred from homology"/>
<dbReference type="GO" id="GO:0032153">
    <property type="term" value="C:cell division site"/>
    <property type="evidence" value="ECO:0007669"/>
    <property type="project" value="TreeGrafter"/>
</dbReference>
<dbReference type="Pfam" id="PF02687">
    <property type="entry name" value="FtsX"/>
    <property type="match status" value="1"/>
</dbReference>
<keyword evidence="7 12" id="KW-0132">Cell division</keyword>
<dbReference type="NCBIfam" id="TIGR00439">
    <property type="entry name" value="FtsX_Gneg"/>
    <property type="match status" value="1"/>
</dbReference>
<evidence type="ECO:0000256" key="8">
    <source>
        <dbReference type="ARBA" id="ARBA00022692"/>
    </source>
</evidence>
<name>A0A0C5VG30_9GAMM</name>
<sequence>MARIKKGAVARKIHFAEKRDAWVRHHRYLAMDSMKQMLKRPLSAALTWMVIAIALSLPTLMVMALLNLKQITGPLNEGAQLSLYLDKSVSANRAEQLAIELKQRPEIKGTRYISPNDGLQEFKEFSGLGNIIDSLEDNPLPALIVIQPVEETAATVEGLKIMLEALPEAETVQLDLIWVQRLNQISRIAERVVGVLGLILSMAVVLVVGNTIRLAIESRRDEILVIKLVGATDAFVRRPFLYMGFWYGLAGGIFAVIIVTTCYWYLHEPVTRLISTLSAGFIFESIHWWGALLVIVTSISISMFGTVMAVSRHIRAIEPT</sequence>
<dbReference type="KEGG" id="gsn:YC6258_01514"/>
<comment type="similarity">
    <text evidence="2 12">Belongs to the ABC-4 integral membrane protein family. FtsX subfamily.</text>
</comment>
<keyword evidence="8 13" id="KW-0812">Transmembrane</keyword>
<evidence type="ECO:0000256" key="3">
    <source>
        <dbReference type="ARBA" id="ARBA00011160"/>
    </source>
</evidence>
<feature type="domain" description="ABC3 transporter permease C-terminal" evidence="14">
    <location>
        <begin position="195"/>
        <end position="312"/>
    </location>
</feature>
<evidence type="ECO:0000313" key="16">
    <source>
        <dbReference type="EMBL" id="AJQ93562.1"/>
    </source>
</evidence>
<dbReference type="EMBL" id="CP007142">
    <property type="protein sequence ID" value="AJQ93562.1"/>
    <property type="molecule type" value="Genomic_DNA"/>
</dbReference>
<dbReference type="InterPro" id="IPR040690">
    <property type="entry name" value="FtsX_ECD"/>
</dbReference>
<dbReference type="InterPro" id="IPR003838">
    <property type="entry name" value="ABC3_permease_C"/>
</dbReference>
<dbReference type="Proteomes" id="UP000032266">
    <property type="component" value="Chromosome"/>
</dbReference>
<feature type="domain" description="FtsX extracellular" evidence="15">
    <location>
        <begin position="80"/>
        <end position="160"/>
    </location>
</feature>
<evidence type="ECO:0000256" key="12">
    <source>
        <dbReference type="PIRNR" id="PIRNR003097"/>
    </source>
</evidence>
<evidence type="ECO:0000313" key="17">
    <source>
        <dbReference type="Proteomes" id="UP000032266"/>
    </source>
</evidence>
<keyword evidence="6 12" id="KW-0997">Cell inner membrane</keyword>
<evidence type="ECO:0000256" key="2">
    <source>
        <dbReference type="ARBA" id="ARBA00007379"/>
    </source>
</evidence>
<comment type="subunit">
    <text evidence="3">Forms a membrane-associated complex with FtsE.</text>
</comment>
<evidence type="ECO:0000256" key="13">
    <source>
        <dbReference type="SAM" id="Phobius"/>
    </source>
</evidence>
<organism evidence="16 17">
    <name type="scientific">Gynuella sunshinyii YC6258</name>
    <dbReference type="NCBI Taxonomy" id="1445510"/>
    <lineage>
        <taxon>Bacteria</taxon>
        <taxon>Pseudomonadati</taxon>
        <taxon>Pseudomonadota</taxon>
        <taxon>Gammaproteobacteria</taxon>
        <taxon>Oceanospirillales</taxon>
        <taxon>Saccharospirillaceae</taxon>
        <taxon>Gynuella</taxon>
    </lineage>
</organism>
<comment type="subcellular location">
    <subcellularLocation>
        <location evidence="1">Cell inner membrane</location>
        <topology evidence="1">Multi-pass membrane protein</topology>
    </subcellularLocation>
</comment>
<evidence type="ECO:0000259" key="15">
    <source>
        <dbReference type="Pfam" id="PF18075"/>
    </source>
</evidence>
<feature type="transmembrane region" description="Helical" evidence="13">
    <location>
        <begin position="245"/>
        <end position="266"/>
    </location>
</feature>